<dbReference type="GO" id="GO:0016020">
    <property type="term" value="C:membrane"/>
    <property type="evidence" value="ECO:0007669"/>
    <property type="project" value="UniProtKB-SubCell"/>
</dbReference>
<dbReference type="AlphaFoldDB" id="A0A8S1EBV6"/>
<feature type="transmembrane region" description="Helical" evidence="5">
    <location>
        <begin position="60"/>
        <end position="87"/>
    </location>
</feature>
<dbReference type="Gene3D" id="1.20.1070.10">
    <property type="entry name" value="Rhodopsin 7-helix transmembrane proteins"/>
    <property type="match status" value="1"/>
</dbReference>
<dbReference type="Pfam" id="PF00001">
    <property type="entry name" value="7tm_1"/>
    <property type="match status" value="1"/>
</dbReference>
<comment type="caution">
    <text evidence="7">The sequence shown here is derived from an EMBL/GenBank/DDBJ whole genome shotgun (WGS) entry which is preliminary data.</text>
</comment>
<keyword evidence="4 5" id="KW-0472">Membrane</keyword>
<evidence type="ECO:0000256" key="3">
    <source>
        <dbReference type="ARBA" id="ARBA00022989"/>
    </source>
</evidence>
<feature type="domain" description="G-protein coupled receptors family 1 profile" evidence="6">
    <location>
        <begin position="34"/>
        <end position="150"/>
    </location>
</feature>
<dbReference type="InterPro" id="IPR052665">
    <property type="entry name" value="Neuropeptide-GPCR"/>
</dbReference>
<feature type="transmembrane region" description="Helical" evidence="5">
    <location>
        <begin position="141"/>
        <end position="161"/>
    </location>
</feature>
<accession>A0A8S1EBV6</accession>
<keyword evidence="3 5" id="KW-1133">Transmembrane helix</keyword>
<feature type="transmembrane region" description="Helical" evidence="5">
    <location>
        <begin position="93"/>
        <end position="120"/>
    </location>
</feature>
<protein>
    <recommendedName>
        <fullName evidence="6">G-protein coupled receptors family 1 profile domain-containing protein</fullName>
    </recommendedName>
</protein>
<evidence type="ECO:0000259" key="6">
    <source>
        <dbReference type="PROSITE" id="PS50262"/>
    </source>
</evidence>
<dbReference type="InterPro" id="IPR000276">
    <property type="entry name" value="GPCR_Rhodpsn"/>
</dbReference>
<dbReference type="PROSITE" id="PS50262">
    <property type="entry name" value="G_PROTEIN_RECEP_F1_2"/>
    <property type="match status" value="1"/>
</dbReference>
<evidence type="ECO:0000313" key="8">
    <source>
        <dbReference type="Proteomes" id="UP000494206"/>
    </source>
</evidence>
<dbReference type="GO" id="GO:0004930">
    <property type="term" value="F:G protein-coupled receptor activity"/>
    <property type="evidence" value="ECO:0007669"/>
    <property type="project" value="InterPro"/>
</dbReference>
<dbReference type="OrthoDB" id="5876565at2759"/>
<name>A0A8S1EBV6_9PELO</name>
<organism evidence="7 8">
    <name type="scientific">Caenorhabditis bovis</name>
    <dbReference type="NCBI Taxonomy" id="2654633"/>
    <lineage>
        <taxon>Eukaryota</taxon>
        <taxon>Metazoa</taxon>
        <taxon>Ecdysozoa</taxon>
        <taxon>Nematoda</taxon>
        <taxon>Chromadorea</taxon>
        <taxon>Rhabditida</taxon>
        <taxon>Rhabditina</taxon>
        <taxon>Rhabditomorpha</taxon>
        <taxon>Rhabditoidea</taxon>
        <taxon>Rhabditidae</taxon>
        <taxon>Peloderinae</taxon>
        <taxon>Caenorhabditis</taxon>
    </lineage>
</organism>
<evidence type="ECO:0000313" key="7">
    <source>
        <dbReference type="EMBL" id="CAB3397127.1"/>
    </source>
</evidence>
<dbReference type="InterPro" id="IPR017452">
    <property type="entry name" value="GPCR_Rhodpsn_7TM"/>
</dbReference>
<evidence type="ECO:0000256" key="5">
    <source>
        <dbReference type="SAM" id="Phobius"/>
    </source>
</evidence>
<evidence type="ECO:0000256" key="4">
    <source>
        <dbReference type="ARBA" id="ARBA00023136"/>
    </source>
</evidence>
<gene>
    <name evidence="7" type="ORF">CBOVIS_LOCUS594</name>
</gene>
<proteinExistence type="predicted"/>
<dbReference type="PANTHER" id="PTHR24224">
    <property type="entry name" value="CARDIOACCELERATORY PEPTIDE RECEPTOR-RELATED"/>
    <property type="match status" value="1"/>
</dbReference>
<feature type="transmembrane region" description="Helical" evidence="5">
    <location>
        <begin position="20"/>
        <end position="39"/>
    </location>
</feature>
<keyword evidence="2 5" id="KW-0812">Transmembrane</keyword>
<comment type="subcellular location">
    <subcellularLocation>
        <location evidence="1">Membrane</location>
    </subcellularLocation>
</comment>
<sequence>MNGENYTSHSLENDEKPPKIIKMWMVFAGIAVLGIILNLGLLIRRKFTMHRKSSTTRSSLFLLGTMAAADTLCLFSLLFLICLRFFALENHPHFLTFVCKLNVFVMHTTSSFSIWCWLVLSAVRYMAVYRPYAHLKMNKEPTLAVLAVAIFCCVSEVWVLWDIEYDNTHKYERLTGMLIL</sequence>
<dbReference type="SUPFAM" id="SSF81321">
    <property type="entry name" value="Family A G protein-coupled receptor-like"/>
    <property type="match status" value="1"/>
</dbReference>
<dbReference type="EMBL" id="CADEPM010000001">
    <property type="protein sequence ID" value="CAB3397127.1"/>
    <property type="molecule type" value="Genomic_DNA"/>
</dbReference>
<reference evidence="7 8" key="1">
    <citation type="submission" date="2020-04" db="EMBL/GenBank/DDBJ databases">
        <authorList>
            <person name="Laetsch R D."/>
            <person name="Stevens L."/>
            <person name="Kumar S."/>
            <person name="Blaxter L. M."/>
        </authorList>
    </citation>
    <scope>NUCLEOTIDE SEQUENCE [LARGE SCALE GENOMIC DNA]</scope>
</reference>
<dbReference type="PANTHER" id="PTHR24224:SF37">
    <property type="entry name" value="G-PROTEIN COUPLED RECEPTORS FAMILY 1 PROFILE DOMAIN-CONTAINING PROTEIN"/>
    <property type="match status" value="1"/>
</dbReference>
<evidence type="ECO:0000256" key="2">
    <source>
        <dbReference type="ARBA" id="ARBA00022692"/>
    </source>
</evidence>
<dbReference type="Proteomes" id="UP000494206">
    <property type="component" value="Unassembled WGS sequence"/>
</dbReference>
<keyword evidence="8" id="KW-1185">Reference proteome</keyword>
<evidence type="ECO:0000256" key="1">
    <source>
        <dbReference type="ARBA" id="ARBA00004370"/>
    </source>
</evidence>